<reference evidence="1" key="1">
    <citation type="submission" date="2020-08" db="EMBL/GenBank/DDBJ databases">
        <title>Multicomponent nature underlies the extraordinary mechanical properties of spider dragline silk.</title>
        <authorList>
            <person name="Kono N."/>
            <person name="Nakamura H."/>
            <person name="Mori M."/>
            <person name="Yoshida Y."/>
            <person name="Ohtoshi R."/>
            <person name="Malay A.D."/>
            <person name="Moran D.A.P."/>
            <person name="Tomita M."/>
            <person name="Numata K."/>
            <person name="Arakawa K."/>
        </authorList>
    </citation>
    <scope>NUCLEOTIDE SEQUENCE</scope>
</reference>
<dbReference type="Proteomes" id="UP000886998">
    <property type="component" value="Unassembled WGS sequence"/>
</dbReference>
<dbReference type="EMBL" id="BMAV01017598">
    <property type="protein sequence ID" value="GFY69410.1"/>
    <property type="molecule type" value="Genomic_DNA"/>
</dbReference>
<gene>
    <name evidence="1" type="ORF">TNIN_334741</name>
</gene>
<comment type="caution">
    <text evidence="1">The sequence shown here is derived from an EMBL/GenBank/DDBJ whole genome shotgun (WGS) entry which is preliminary data.</text>
</comment>
<evidence type="ECO:0000313" key="1">
    <source>
        <dbReference type="EMBL" id="GFY69410.1"/>
    </source>
</evidence>
<keyword evidence="2" id="KW-1185">Reference proteome</keyword>
<dbReference type="AlphaFoldDB" id="A0A8X7CKW5"/>
<organism evidence="1 2">
    <name type="scientific">Trichonephila inaurata madagascariensis</name>
    <dbReference type="NCBI Taxonomy" id="2747483"/>
    <lineage>
        <taxon>Eukaryota</taxon>
        <taxon>Metazoa</taxon>
        <taxon>Ecdysozoa</taxon>
        <taxon>Arthropoda</taxon>
        <taxon>Chelicerata</taxon>
        <taxon>Arachnida</taxon>
        <taxon>Araneae</taxon>
        <taxon>Araneomorphae</taxon>
        <taxon>Entelegynae</taxon>
        <taxon>Araneoidea</taxon>
        <taxon>Nephilidae</taxon>
        <taxon>Trichonephila</taxon>
        <taxon>Trichonephila inaurata</taxon>
    </lineage>
</organism>
<accession>A0A8X7CKW5</accession>
<evidence type="ECO:0000313" key="2">
    <source>
        <dbReference type="Proteomes" id="UP000886998"/>
    </source>
</evidence>
<proteinExistence type="predicted"/>
<name>A0A8X7CKW5_9ARAC</name>
<protein>
    <submittedName>
        <fullName evidence="1">Uncharacterized protein</fullName>
    </submittedName>
</protein>
<sequence length="106" mass="12511">MNRAYVVEFRTSTKSTTHNLYSMWSATLVFGYHFEMAKKRILTQDEIGRYMNNPDELSALNEDGLENSDDDVDFYLILCHLMKIRTATVKIVLVHKIYNPEYKKIR</sequence>